<gene>
    <name evidence="1" type="ORF">EUBDOL_01692</name>
</gene>
<dbReference type="AlphaFoldDB" id="A8RE52"/>
<dbReference type="Proteomes" id="UP000004090">
    <property type="component" value="Unassembled WGS sequence"/>
</dbReference>
<name>A8RE52_9FIRM</name>
<organism evidence="1 2">
    <name type="scientific">Amedibacillus dolichus DSM 3991</name>
    <dbReference type="NCBI Taxonomy" id="428127"/>
    <lineage>
        <taxon>Bacteria</taxon>
        <taxon>Bacillati</taxon>
        <taxon>Bacillota</taxon>
        <taxon>Erysipelotrichia</taxon>
        <taxon>Erysipelotrichales</taxon>
        <taxon>Erysipelotrichaceae</taxon>
        <taxon>Amedibacillus</taxon>
    </lineage>
</organism>
<evidence type="ECO:0000313" key="1">
    <source>
        <dbReference type="EMBL" id="EDP10448.1"/>
    </source>
</evidence>
<dbReference type="HOGENOM" id="CLU_3356233_0_0_9"/>
<evidence type="ECO:0000313" key="2">
    <source>
        <dbReference type="Proteomes" id="UP000004090"/>
    </source>
</evidence>
<dbReference type="STRING" id="428127.EUBDOL_01692"/>
<dbReference type="EMBL" id="ABAW02000024">
    <property type="protein sequence ID" value="EDP10448.1"/>
    <property type="molecule type" value="Genomic_DNA"/>
</dbReference>
<sequence>MYSKMLSLDTLISFISYIVFQEIVNGMRLHDIIRYD</sequence>
<accession>A8RE52</accession>
<proteinExistence type="predicted"/>
<reference evidence="1 2" key="2">
    <citation type="submission" date="2007-09" db="EMBL/GenBank/DDBJ databases">
        <authorList>
            <person name="Fulton L."/>
            <person name="Clifton S."/>
            <person name="Fulton B."/>
            <person name="Xu J."/>
            <person name="Minx P."/>
            <person name="Pepin K.H."/>
            <person name="Johnson M."/>
            <person name="Thiruvilangam P."/>
            <person name="Bhonagiri V."/>
            <person name="Nash W.E."/>
            <person name="Mardis E.R."/>
            <person name="Wilson R.K."/>
        </authorList>
    </citation>
    <scope>NUCLEOTIDE SEQUENCE [LARGE SCALE GENOMIC DNA]</scope>
    <source>
        <strain evidence="1 2">DSM 3991</strain>
    </source>
</reference>
<reference evidence="1 2" key="1">
    <citation type="submission" date="2007-09" db="EMBL/GenBank/DDBJ databases">
        <title>Draft genome sequence of Eubacterium dolichum (DSM 3991).</title>
        <authorList>
            <person name="Sudarsanam P."/>
            <person name="Ley R."/>
            <person name="Guruge J."/>
            <person name="Turnbaugh P.J."/>
            <person name="Mahowald M."/>
            <person name="Liep D."/>
            <person name="Gordon J."/>
        </authorList>
    </citation>
    <scope>NUCLEOTIDE SEQUENCE [LARGE SCALE GENOMIC DNA]</scope>
    <source>
        <strain evidence="1 2">DSM 3991</strain>
    </source>
</reference>
<comment type="caution">
    <text evidence="1">The sequence shown here is derived from an EMBL/GenBank/DDBJ whole genome shotgun (WGS) entry which is preliminary data.</text>
</comment>
<protein>
    <submittedName>
        <fullName evidence="1">Uncharacterized protein</fullName>
    </submittedName>
</protein>